<feature type="domain" description="Thioredoxin" evidence="4">
    <location>
        <begin position="38"/>
        <end position="132"/>
    </location>
</feature>
<evidence type="ECO:0000259" key="4">
    <source>
        <dbReference type="Pfam" id="PF00085"/>
    </source>
</evidence>
<organism evidence="5 6">
    <name type="scientific">Alkalibacillus salilacus</name>
    <dbReference type="NCBI Taxonomy" id="284582"/>
    <lineage>
        <taxon>Bacteria</taxon>
        <taxon>Bacillati</taxon>
        <taxon>Bacillota</taxon>
        <taxon>Bacilli</taxon>
        <taxon>Bacillales</taxon>
        <taxon>Bacillaceae</taxon>
        <taxon>Alkalibacillus</taxon>
    </lineage>
</organism>
<proteinExistence type="inferred from homology"/>
<keyword evidence="6" id="KW-1185">Reference proteome</keyword>
<sequence length="137" mass="15750">MKKILIFGGIIIVLFVVLILLTNQGSDTSNEEYYSQAVEPDQLEQQIEEEDSLTVYYFSPECHHCQETTPRLMPLADDMDVDMTLFNLLEHDQGWNNFNIESTPTVVHYENGEEVNRIVGAAPNEEFESFFNQVVLD</sequence>
<dbReference type="EMBL" id="JAUSTQ010000004">
    <property type="protein sequence ID" value="MDQ0159286.1"/>
    <property type="molecule type" value="Genomic_DNA"/>
</dbReference>
<dbReference type="Gene3D" id="3.40.30.10">
    <property type="entry name" value="Glutaredoxin"/>
    <property type="match status" value="1"/>
</dbReference>
<dbReference type="InterPro" id="IPR036249">
    <property type="entry name" value="Thioredoxin-like_sf"/>
</dbReference>
<dbReference type="RefSeq" id="WP_306975644.1">
    <property type="nucleotide sequence ID" value="NZ_JAUSTQ010000004.1"/>
</dbReference>
<dbReference type="PANTHER" id="PTHR45663:SF11">
    <property type="entry name" value="GEO12009P1"/>
    <property type="match status" value="1"/>
</dbReference>
<evidence type="ECO:0000256" key="2">
    <source>
        <dbReference type="ARBA" id="ARBA00023157"/>
    </source>
</evidence>
<name>A0ABT9VEC1_9BACI</name>
<protein>
    <submittedName>
        <fullName evidence="5">Thioredoxin-like negative regulator of GroEL</fullName>
    </submittedName>
</protein>
<evidence type="ECO:0000256" key="1">
    <source>
        <dbReference type="ARBA" id="ARBA00008987"/>
    </source>
</evidence>
<evidence type="ECO:0000313" key="5">
    <source>
        <dbReference type="EMBL" id="MDQ0159286.1"/>
    </source>
</evidence>
<dbReference type="Proteomes" id="UP001224359">
    <property type="component" value="Unassembled WGS sequence"/>
</dbReference>
<dbReference type="Pfam" id="PF00085">
    <property type="entry name" value="Thioredoxin"/>
    <property type="match status" value="1"/>
</dbReference>
<reference evidence="5 6" key="1">
    <citation type="submission" date="2023-07" db="EMBL/GenBank/DDBJ databases">
        <title>Genomic Encyclopedia of Type Strains, Phase IV (KMG-IV): sequencing the most valuable type-strain genomes for metagenomic binning, comparative biology and taxonomic classification.</title>
        <authorList>
            <person name="Goeker M."/>
        </authorList>
    </citation>
    <scope>NUCLEOTIDE SEQUENCE [LARGE SCALE GENOMIC DNA]</scope>
    <source>
        <strain evidence="5 6">DSM 16460</strain>
    </source>
</reference>
<dbReference type="InterPro" id="IPR013766">
    <property type="entry name" value="Thioredoxin_domain"/>
</dbReference>
<comment type="caution">
    <text evidence="5">The sequence shown here is derived from an EMBL/GenBank/DDBJ whole genome shotgun (WGS) entry which is preliminary data.</text>
</comment>
<keyword evidence="2" id="KW-1015">Disulfide bond</keyword>
<keyword evidence="3" id="KW-0676">Redox-active center</keyword>
<comment type="similarity">
    <text evidence="1">Belongs to the thioredoxin family.</text>
</comment>
<accession>A0ABT9VEC1</accession>
<dbReference type="PANTHER" id="PTHR45663">
    <property type="entry name" value="GEO12009P1"/>
    <property type="match status" value="1"/>
</dbReference>
<gene>
    <name evidence="5" type="ORF">J2S77_001250</name>
</gene>
<dbReference type="SUPFAM" id="SSF52833">
    <property type="entry name" value="Thioredoxin-like"/>
    <property type="match status" value="1"/>
</dbReference>
<evidence type="ECO:0000256" key="3">
    <source>
        <dbReference type="ARBA" id="ARBA00023284"/>
    </source>
</evidence>
<evidence type="ECO:0000313" key="6">
    <source>
        <dbReference type="Proteomes" id="UP001224359"/>
    </source>
</evidence>
<dbReference type="CDD" id="cd02947">
    <property type="entry name" value="TRX_family"/>
    <property type="match status" value="1"/>
</dbReference>